<gene>
    <name evidence="2" type="ORF">LA66_10945</name>
</gene>
<protein>
    <submittedName>
        <fullName evidence="2">Uncharacterized protein</fullName>
    </submittedName>
</protein>
<evidence type="ECO:0000313" key="3">
    <source>
        <dbReference type="Proteomes" id="UP000030826"/>
    </source>
</evidence>
<organism evidence="2 3">
    <name type="scientific">Aureimonas altamirensis</name>
    <dbReference type="NCBI Taxonomy" id="370622"/>
    <lineage>
        <taxon>Bacteria</taxon>
        <taxon>Pseudomonadati</taxon>
        <taxon>Pseudomonadota</taxon>
        <taxon>Alphaproteobacteria</taxon>
        <taxon>Hyphomicrobiales</taxon>
        <taxon>Aurantimonadaceae</taxon>
        <taxon>Aureimonas</taxon>
    </lineage>
</organism>
<feature type="compositionally biased region" description="Basic and acidic residues" evidence="1">
    <location>
        <begin position="223"/>
        <end position="238"/>
    </location>
</feature>
<reference evidence="2 3" key="1">
    <citation type="submission" date="2014-09" db="EMBL/GenBank/DDBJ databases">
        <title>Isolation and characterization of Aurantimonas altamirensis ON-56566 from clinical sample following a dog bite.</title>
        <authorList>
            <person name="Eshaghi A."/>
            <person name="Li A."/>
            <person name="Shahinas D."/>
            <person name="Bahn P."/>
            <person name="Kus J.V."/>
            <person name="Patel S.N."/>
        </authorList>
    </citation>
    <scope>NUCLEOTIDE SEQUENCE [LARGE SCALE GENOMIC DNA]</scope>
    <source>
        <strain evidence="2 3">ON-56566</strain>
    </source>
</reference>
<evidence type="ECO:0000256" key="1">
    <source>
        <dbReference type="SAM" id="MobiDB-lite"/>
    </source>
</evidence>
<proteinExistence type="predicted"/>
<evidence type="ECO:0000313" key="2">
    <source>
        <dbReference type="EMBL" id="KHJ55045.1"/>
    </source>
</evidence>
<feature type="region of interest" description="Disordered" evidence="1">
    <location>
        <begin position="207"/>
        <end position="238"/>
    </location>
</feature>
<dbReference type="AlphaFoldDB" id="A0A0B1Q882"/>
<dbReference type="Proteomes" id="UP000030826">
    <property type="component" value="Unassembled WGS sequence"/>
</dbReference>
<dbReference type="EMBL" id="JRFJ01000002">
    <property type="protein sequence ID" value="KHJ55045.1"/>
    <property type="molecule type" value="Genomic_DNA"/>
</dbReference>
<accession>A0A0B1Q882</accession>
<name>A0A0B1Q882_9HYPH</name>
<comment type="caution">
    <text evidence="2">The sequence shown here is derived from an EMBL/GenBank/DDBJ whole genome shotgun (WGS) entry which is preliminary data.</text>
</comment>
<sequence length="340" mass="37437">MLCRRYAGAIVLDPPQHRPVRLAPQGHGDAGRRGRMVDRILDQVRHHLGEKVRISGNLQRVVHLKGQRMPGIGGHLSVDVADPRRQGRQVGCAEPLPAHAGFHLGDAQQGVEGFDDPVGLGNGVVHRGIELGRRRRMRLEAVQPLSQPCQRGTQIVRDVGGHLPQAVHQPLDPRHHDVDMFGQTVDLVAAWPDGQAPVETARRYLSRQRQDGVHTGGGFPAQRETRDEGADGDGDAAHEQAEQHDLLRLVQDMRIAAGQHLVGPHCFSEAEQADFVVAVHRGRVLQVLVDLHDGVRQTHFLPAFVPYLRRDVAGDHPPVFGQQVEIVTRRAFRVLADGKG</sequence>